<organism evidence="6 7">
    <name type="scientific">Fistulifera solaris</name>
    <name type="common">Oleaginous diatom</name>
    <dbReference type="NCBI Taxonomy" id="1519565"/>
    <lineage>
        <taxon>Eukaryota</taxon>
        <taxon>Sar</taxon>
        <taxon>Stramenopiles</taxon>
        <taxon>Ochrophyta</taxon>
        <taxon>Bacillariophyta</taxon>
        <taxon>Bacillariophyceae</taxon>
        <taxon>Bacillariophycidae</taxon>
        <taxon>Naviculales</taxon>
        <taxon>Naviculaceae</taxon>
        <taxon>Fistulifera</taxon>
    </lineage>
</organism>
<dbReference type="Pfam" id="PF02135">
    <property type="entry name" value="zf-TAZ"/>
    <property type="match status" value="1"/>
</dbReference>
<name>A0A1Z5JFQ6_FISSO</name>
<protein>
    <recommendedName>
        <fullName evidence="5">TAZ-type domain-containing protein</fullName>
    </recommendedName>
</protein>
<feature type="region of interest" description="Disordered" evidence="4">
    <location>
        <begin position="331"/>
        <end position="376"/>
    </location>
</feature>
<feature type="compositionally biased region" description="Basic and acidic residues" evidence="4">
    <location>
        <begin position="335"/>
        <end position="348"/>
    </location>
</feature>
<evidence type="ECO:0000313" key="7">
    <source>
        <dbReference type="Proteomes" id="UP000198406"/>
    </source>
</evidence>
<keyword evidence="3" id="KW-0862">Zinc</keyword>
<dbReference type="OrthoDB" id="200182at2759"/>
<feature type="region of interest" description="Disordered" evidence="4">
    <location>
        <begin position="512"/>
        <end position="591"/>
    </location>
</feature>
<feature type="region of interest" description="Disordered" evidence="4">
    <location>
        <begin position="408"/>
        <end position="446"/>
    </location>
</feature>
<feature type="compositionally biased region" description="Basic and acidic residues" evidence="4">
    <location>
        <begin position="803"/>
        <end position="815"/>
    </location>
</feature>
<dbReference type="AlphaFoldDB" id="A0A1Z5JFQ6"/>
<feature type="region of interest" description="Disordered" evidence="4">
    <location>
        <begin position="25"/>
        <end position="103"/>
    </location>
</feature>
<feature type="compositionally biased region" description="Polar residues" evidence="4">
    <location>
        <begin position="25"/>
        <end position="34"/>
    </location>
</feature>
<accession>A0A1Z5JFQ6</accession>
<feature type="compositionally biased region" description="Polar residues" evidence="4">
    <location>
        <begin position="349"/>
        <end position="361"/>
    </location>
</feature>
<evidence type="ECO:0000259" key="5">
    <source>
        <dbReference type="PROSITE" id="PS50134"/>
    </source>
</evidence>
<feature type="domain" description="TAZ-type" evidence="5">
    <location>
        <begin position="591"/>
        <end position="678"/>
    </location>
</feature>
<dbReference type="InterPro" id="IPR000197">
    <property type="entry name" value="Znf_TAZ"/>
</dbReference>
<dbReference type="Gene3D" id="1.20.1020.10">
    <property type="entry name" value="TAZ domain"/>
    <property type="match status" value="1"/>
</dbReference>
<feature type="compositionally biased region" description="Basic and acidic residues" evidence="4">
    <location>
        <begin position="581"/>
        <end position="591"/>
    </location>
</feature>
<feature type="region of interest" description="Disordered" evidence="4">
    <location>
        <begin position="706"/>
        <end position="842"/>
    </location>
</feature>
<evidence type="ECO:0000256" key="1">
    <source>
        <dbReference type="ARBA" id="ARBA00022723"/>
    </source>
</evidence>
<dbReference type="InParanoid" id="A0A1Z5JFQ6"/>
<dbReference type="GO" id="GO:0008270">
    <property type="term" value="F:zinc ion binding"/>
    <property type="evidence" value="ECO:0007669"/>
    <property type="project" value="UniProtKB-KW"/>
</dbReference>
<feature type="compositionally biased region" description="Acidic residues" evidence="4">
    <location>
        <begin position="535"/>
        <end position="570"/>
    </location>
</feature>
<feature type="compositionally biased region" description="Basic and acidic residues" evidence="4">
    <location>
        <begin position="833"/>
        <end position="842"/>
    </location>
</feature>
<dbReference type="PROSITE" id="PS50134">
    <property type="entry name" value="ZF_TAZ"/>
    <property type="match status" value="1"/>
</dbReference>
<keyword evidence="2" id="KW-0863">Zinc-finger</keyword>
<feature type="compositionally biased region" description="Low complexity" evidence="4">
    <location>
        <begin position="512"/>
        <end position="524"/>
    </location>
</feature>
<proteinExistence type="predicted"/>
<feature type="compositionally biased region" description="Polar residues" evidence="4">
    <location>
        <begin position="819"/>
        <end position="831"/>
    </location>
</feature>
<gene>
    <name evidence="6" type="ORF">FisN_15Hh321</name>
</gene>
<sequence length="842" mass="92094">MTASHASLLHLSASEASLKHLKPLSQASLSSTADPSAFKDSEDLPAPPEIENAEDSTSEPQLAIKRENINISPEPNYNKNDPHGVVSHDEATSTTADSASNLSESAPLKATTFRHLHQKYLAELEYMLCEFQKLERQLLGARNLQASESDGSRERREKLHSFILHLEDTIQQIHTGCQSEAAGKSTVESYKETTGLAKPSKEKKEEEGVQKLEEHILANLLPVKVRLAKQLAAQQGAKHNPAGMPVRGVVSERKDGDASQFGKALDGGGSSLTQKLHGRTLGLEGRSNGSTTVNKPKTESKILYAGMAIGSDKSQMRSSLSAASSAHRLLLQGRDVTDKSRTRPREEANSSVEQRGASATNKDTEPSMDAPLNDDDLLRTDASSALVNRPNVDGDSIDSLLSAERRRLQRKRRHKRKRNHILHDSQQHVALGTTKRKKGSSGSKKRGPRNVEYMCALCNEVYNSTCDYNPWWALTQEECPKCQKIQIPRLDIGAPANAIEYHPALLAHADDAGGAAEPSAAPESQDLPIPATAGDDMEYSDVDDSDLSDDDGLLSDASLDLDSDESEILDSENMSPAEQAESEKFGAEYDGPKFSDSESARLLNLMLHASTCPCRHKSSDHYDVCRSAKWMMLHVRDCPGTTSTFDVCPFPWCRKTKHLLYHLVSCASPRNCAICSSVHLNNNMKALRGLNDYRLKRQQRCVLVANQQPSNKKSLGMKPPANGQGSVTHDDVEMYEDASGNLPNGVKEPMNISSSSSVPSDNALTDSTLEKHETFDTTDESPDVKAQLDDFVDQWGSQNGTPDDSHSPSVLKEDPDAVDNSQFELGETSDSILVKKEEDEAQ</sequence>
<dbReference type="EMBL" id="BDSP01000055">
    <property type="protein sequence ID" value="GAX12840.1"/>
    <property type="molecule type" value="Genomic_DNA"/>
</dbReference>
<comment type="caution">
    <text evidence="6">The sequence shown here is derived from an EMBL/GenBank/DDBJ whole genome shotgun (WGS) entry which is preliminary data.</text>
</comment>
<reference evidence="6 7" key="1">
    <citation type="journal article" date="2015" name="Plant Cell">
        <title>Oil accumulation by the oleaginous diatom Fistulifera solaris as revealed by the genome and transcriptome.</title>
        <authorList>
            <person name="Tanaka T."/>
            <person name="Maeda Y."/>
            <person name="Veluchamy A."/>
            <person name="Tanaka M."/>
            <person name="Abida H."/>
            <person name="Marechal E."/>
            <person name="Bowler C."/>
            <person name="Muto M."/>
            <person name="Sunaga Y."/>
            <person name="Tanaka M."/>
            <person name="Yoshino T."/>
            <person name="Taniguchi T."/>
            <person name="Fukuda Y."/>
            <person name="Nemoto M."/>
            <person name="Matsumoto M."/>
            <person name="Wong P.S."/>
            <person name="Aburatani S."/>
            <person name="Fujibuchi W."/>
        </authorList>
    </citation>
    <scope>NUCLEOTIDE SEQUENCE [LARGE SCALE GENOMIC DNA]</scope>
    <source>
        <strain evidence="6 7">JPCC DA0580</strain>
    </source>
</reference>
<evidence type="ECO:0000313" key="6">
    <source>
        <dbReference type="EMBL" id="GAX12840.1"/>
    </source>
</evidence>
<dbReference type="SUPFAM" id="SSF57933">
    <property type="entry name" value="TAZ domain"/>
    <property type="match status" value="1"/>
</dbReference>
<dbReference type="InterPro" id="IPR035898">
    <property type="entry name" value="TAZ_dom_sf"/>
</dbReference>
<feature type="compositionally biased region" description="Basic residues" evidence="4">
    <location>
        <begin position="408"/>
        <end position="420"/>
    </location>
</feature>
<keyword evidence="7" id="KW-1185">Reference proteome</keyword>
<feature type="compositionally biased region" description="Basic and acidic residues" evidence="4">
    <location>
        <begin position="80"/>
        <end position="91"/>
    </location>
</feature>
<feature type="compositionally biased region" description="Polar residues" evidence="4">
    <location>
        <begin position="92"/>
        <end position="103"/>
    </location>
</feature>
<evidence type="ECO:0000256" key="4">
    <source>
        <dbReference type="SAM" id="MobiDB-lite"/>
    </source>
</evidence>
<feature type="compositionally biased region" description="Basic residues" evidence="4">
    <location>
        <begin position="434"/>
        <end position="446"/>
    </location>
</feature>
<evidence type="ECO:0000256" key="2">
    <source>
        <dbReference type="ARBA" id="ARBA00022771"/>
    </source>
</evidence>
<dbReference type="Proteomes" id="UP000198406">
    <property type="component" value="Unassembled WGS sequence"/>
</dbReference>
<feature type="compositionally biased region" description="Polar residues" evidence="4">
    <location>
        <begin position="69"/>
        <end position="79"/>
    </location>
</feature>
<evidence type="ECO:0000256" key="3">
    <source>
        <dbReference type="ARBA" id="ARBA00022833"/>
    </source>
</evidence>
<feature type="compositionally biased region" description="Polar residues" evidence="4">
    <location>
        <begin position="758"/>
        <end position="767"/>
    </location>
</feature>
<feature type="region of interest" description="Disordered" evidence="4">
    <location>
        <begin position="254"/>
        <end position="297"/>
    </location>
</feature>
<keyword evidence="1" id="KW-0479">Metal-binding</keyword>